<dbReference type="InterPro" id="IPR050377">
    <property type="entry name" value="Radical_SAM_PqqE_MftC-like"/>
</dbReference>
<dbReference type="Gene3D" id="3.20.20.70">
    <property type="entry name" value="Aldolase class I"/>
    <property type="match status" value="1"/>
</dbReference>
<evidence type="ECO:0000256" key="5">
    <source>
        <dbReference type="ARBA" id="ARBA00023014"/>
    </source>
</evidence>
<dbReference type="SFLD" id="SFLDS00029">
    <property type="entry name" value="Radical_SAM"/>
    <property type="match status" value="1"/>
</dbReference>
<dbReference type="Pfam" id="PF13186">
    <property type="entry name" value="SPASM"/>
    <property type="match status" value="1"/>
</dbReference>
<evidence type="ECO:0000256" key="1">
    <source>
        <dbReference type="ARBA" id="ARBA00001966"/>
    </source>
</evidence>
<keyword evidence="5" id="KW-0411">Iron-sulfur</keyword>
<reference evidence="7 8" key="1">
    <citation type="submission" date="2024-06" db="EMBL/GenBank/DDBJ databases">
        <title>Draft genome sequence of Helicobacter trogontum NHP16-4001.</title>
        <authorList>
            <person name="Rimbara E."/>
            <person name="Suzuki M."/>
        </authorList>
    </citation>
    <scope>NUCLEOTIDE SEQUENCE [LARGE SCALE GENOMIC DNA]</scope>
    <source>
        <strain evidence="7 8">NHP16-4001</strain>
    </source>
</reference>
<dbReference type="Proteomes" id="UP001562457">
    <property type="component" value="Unassembled WGS sequence"/>
</dbReference>
<comment type="cofactor">
    <cofactor evidence="1">
        <name>[4Fe-4S] cluster</name>
        <dbReference type="ChEBI" id="CHEBI:49883"/>
    </cofactor>
</comment>
<dbReference type="Pfam" id="PF04055">
    <property type="entry name" value="Radical_SAM"/>
    <property type="match status" value="1"/>
</dbReference>
<dbReference type="SUPFAM" id="SSF102114">
    <property type="entry name" value="Radical SAM enzymes"/>
    <property type="match status" value="1"/>
</dbReference>
<dbReference type="InterPro" id="IPR013785">
    <property type="entry name" value="Aldolase_TIM"/>
</dbReference>
<evidence type="ECO:0000256" key="3">
    <source>
        <dbReference type="ARBA" id="ARBA00022723"/>
    </source>
</evidence>
<evidence type="ECO:0000313" key="8">
    <source>
        <dbReference type="Proteomes" id="UP001562457"/>
    </source>
</evidence>
<proteinExistence type="predicted"/>
<evidence type="ECO:0000313" key="7">
    <source>
        <dbReference type="EMBL" id="GAB0173769.1"/>
    </source>
</evidence>
<dbReference type="InterPro" id="IPR058240">
    <property type="entry name" value="rSAM_sf"/>
</dbReference>
<keyword evidence="8" id="KW-1185">Reference proteome</keyword>
<dbReference type="InterPro" id="IPR023885">
    <property type="entry name" value="4Fe4S-binding_SPASM_dom"/>
</dbReference>
<dbReference type="SMART" id="SM00729">
    <property type="entry name" value="Elp3"/>
    <property type="match status" value="1"/>
</dbReference>
<keyword evidence="3" id="KW-0479">Metal-binding</keyword>
<evidence type="ECO:0000256" key="4">
    <source>
        <dbReference type="ARBA" id="ARBA00023004"/>
    </source>
</evidence>
<evidence type="ECO:0000256" key="2">
    <source>
        <dbReference type="ARBA" id="ARBA00022691"/>
    </source>
</evidence>
<dbReference type="InterPro" id="IPR006638">
    <property type="entry name" value="Elp3/MiaA/NifB-like_rSAM"/>
</dbReference>
<keyword evidence="4" id="KW-0408">Iron</keyword>
<dbReference type="RefSeq" id="WP_369607768.1">
    <property type="nucleotide sequence ID" value="NZ_BAAFHN010000060.1"/>
</dbReference>
<dbReference type="CDD" id="cd01335">
    <property type="entry name" value="Radical_SAM"/>
    <property type="match status" value="1"/>
</dbReference>
<sequence>MSMLKKPIVVSKVHKYIKALKNNGGKVGKIPRSITLNYHNACNFKCTFCYSEVENKYNKERLELSEIERIADEAHELGIWEIVLLGGELTINKESLLKLIQAFKPERFQMILITNGYLITPQYAKDLAEAGLDAMAVSVSGMNAEAFNRIRGGGGPSIKDAHQRALNALDYASEAGMAAFPNVIFGHYNAKDPDLFALLDYAKAKGYTSYLIMAMPFGSLKEDRMTAEDFKILDGIRKNYDVVFNTWDMYDKTKTKISGCWTVNRTYITPLGEVLVCPYINISIGNIKEQSLKEILDYGFSIKYFGEFSPICISAHNFKFREKFLPEDRTIFTPYKAKEIFGKEDYIEQC</sequence>
<dbReference type="SFLD" id="SFLDG01386">
    <property type="entry name" value="main_SPASM_domain-containing"/>
    <property type="match status" value="1"/>
</dbReference>
<protein>
    <recommendedName>
        <fullName evidence="6">Radical SAM core domain-containing protein</fullName>
    </recommendedName>
</protein>
<name>A0ABQ0D6J2_9HELI</name>
<feature type="domain" description="Radical SAM core" evidence="6">
    <location>
        <begin position="28"/>
        <end position="245"/>
    </location>
</feature>
<dbReference type="PANTHER" id="PTHR11228">
    <property type="entry name" value="RADICAL SAM DOMAIN PROTEIN"/>
    <property type="match status" value="1"/>
</dbReference>
<dbReference type="InterPro" id="IPR007197">
    <property type="entry name" value="rSAM"/>
</dbReference>
<dbReference type="EMBL" id="BAAFHN010000060">
    <property type="protein sequence ID" value="GAB0173769.1"/>
    <property type="molecule type" value="Genomic_DNA"/>
</dbReference>
<keyword evidence="2" id="KW-0949">S-adenosyl-L-methionine</keyword>
<comment type="caution">
    <text evidence="7">The sequence shown here is derived from an EMBL/GenBank/DDBJ whole genome shotgun (WGS) entry which is preliminary data.</text>
</comment>
<evidence type="ECO:0000259" key="6">
    <source>
        <dbReference type="PROSITE" id="PS51918"/>
    </source>
</evidence>
<accession>A0ABQ0D6J2</accession>
<dbReference type="SFLD" id="SFLDG01067">
    <property type="entry name" value="SPASM/twitch_domain_containing"/>
    <property type="match status" value="1"/>
</dbReference>
<organism evidence="7 8">
    <name type="scientific">Helicobacter trogontum</name>
    <dbReference type="NCBI Taxonomy" id="50960"/>
    <lineage>
        <taxon>Bacteria</taxon>
        <taxon>Pseudomonadati</taxon>
        <taxon>Campylobacterota</taxon>
        <taxon>Epsilonproteobacteria</taxon>
        <taxon>Campylobacterales</taxon>
        <taxon>Helicobacteraceae</taxon>
        <taxon>Helicobacter</taxon>
    </lineage>
</organism>
<dbReference type="PROSITE" id="PS51918">
    <property type="entry name" value="RADICAL_SAM"/>
    <property type="match status" value="1"/>
</dbReference>
<gene>
    <name evidence="7" type="ORF">NHP164001_17910</name>
</gene>
<dbReference type="PANTHER" id="PTHR11228:SF7">
    <property type="entry name" value="PQQA PEPTIDE CYCLASE"/>
    <property type="match status" value="1"/>
</dbReference>